<evidence type="ECO:0000313" key="2">
    <source>
        <dbReference type="EMBL" id="KAL0133520.1"/>
    </source>
</evidence>
<dbReference type="AlphaFoldDB" id="A0AAW2H1R7"/>
<feature type="compositionally biased region" description="Basic residues" evidence="1">
    <location>
        <begin position="1"/>
        <end position="10"/>
    </location>
</feature>
<name>A0AAW2H1R7_9HYME</name>
<organism evidence="2 3">
    <name type="scientific">Cardiocondyla obscurior</name>
    <dbReference type="NCBI Taxonomy" id="286306"/>
    <lineage>
        <taxon>Eukaryota</taxon>
        <taxon>Metazoa</taxon>
        <taxon>Ecdysozoa</taxon>
        <taxon>Arthropoda</taxon>
        <taxon>Hexapoda</taxon>
        <taxon>Insecta</taxon>
        <taxon>Pterygota</taxon>
        <taxon>Neoptera</taxon>
        <taxon>Endopterygota</taxon>
        <taxon>Hymenoptera</taxon>
        <taxon>Apocrita</taxon>
        <taxon>Aculeata</taxon>
        <taxon>Formicoidea</taxon>
        <taxon>Formicidae</taxon>
        <taxon>Myrmicinae</taxon>
        <taxon>Cardiocondyla</taxon>
    </lineage>
</organism>
<reference evidence="2 3" key="1">
    <citation type="submission" date="2023-03" db="EMBL/GenBank/DDBJ databases">
        <title>High recombination rates correlate with genetic variation in Cardiocondyla obscurior ants.</title>
        <authorList>
            <person name="Errbii M."/>
        </authorList>
    </citation>
    <scope>NUCLEOTIDE SEQUENCE [LARGE SCALE GENOMIC DNA]</scope>
    <source>
        <strain evidence="2">Alpha-2009</strain>
        <tissue evidence="2">Whole body</tissue>
    </source>
</reference>
<dbReference type="EMBL" id="JADYXP020000001">
    <property type="protein sequence ID" value="KAL0133520.1"/>
    <property type="molecule type" value="Genomic_DNA"/>
</dbReference>
<evidence type="ECO:0000313" key="3">
    <source>
        <dbReference type="Proteomes" id="UP001430953"/>
    </source>
</evidence>
<proteinExistence type="predicted"/>
<feature type="region of interest" description="Disordered" evidence="1">
    <location>
        <begin position="1"/>
        <end position="22"/>
    </location>
</feature>
<evidence type="ECO:0000256" key="1">
    <source>
        <dbReference type="SAM" id="MobiDB-lite"/>
    </source>
</evidence>
<protein>
    <submittedName>
        <fullName evidence="2">Uncharacterized protein</fullName>
    </submittedName>
</protein>
<keyword evidence="3" id="KW-1185">Reference proteome</keyword>
<comment type="caution">
    <text evidence="2">The sequence shown here is derived from an EMBL/GenBank/DDBJ whole genome shotgun (WGS) entry which is preliminary data.</text>
</comment>
<accession>A0AAW2H1R7</accession>
<gene>
    <name evidence="2" type="ORF">PUN28_000926</name>
</gene>
<feature type="compositionally biased region" description="Basic and acidic residues" evidence="1">
    <location>
        <begin position="11"/>
        <end position="22"/>
    </location>
</feature>
<sequence>MSYRNKKKKKNEKEEIRLGSESRRYDADRRDIINDVRRAFDTGSLSSGHLVERNRARRERQRRLICCFLMICRINLPSPQHKEALRIAQIAVLAVVLALRKPNIIINIDCLYCCNMA</sequence>
<dbReference type="Proteomes" id="UP001430953">
    <property type="component" value="Unassembled WGS sequence"/>
</dbReference>